<dbReference type="NCBIfam" id="TIGR01930">
    <property type="entry name" value="AcCoA-C-Actrans"/>
    <property type="match status" value="1"/>
</dbReference>
<keyword evidence="3 5" id="KW-0012">Acyltransferase</keyword>
<name>A0ABY8EEH5_9FIRM</name>
<dbReference type="PIRSF" id="PIRSF000429">
    <property type="entry name" value="Ac-CoA_Ac_transf"/>
    <property type="match status" value="1"/>
</dbReference>
<dbReference type="InterPro" id="IPR020616">
    <property type="entry name" value="Thiolase_N"/>
</dbReference>
<organism evidence="8 9">
    <name type="scientific">Tepidibacter hydrothermalis</name>
    <dbReference type="NCBI Taxonomy" id="3036126"/>
    <lineage>
        <taxon>Bacteria</taxon>
        <taxon>Bacillati</taxon>
        <taxon>Bacillota</taxon>
        <taxon>Clostridia</taxon>
        <taxon>Peptostreptococcales</taxon>
        <taxon>Peptostreptococcaceae</taxon>
        <taxon>Tepidibacter</taxon>
    </lineage>
</organism>
<evidence type="ECO:0000313" key="8">
    <source>
        <dbReference type="EMBL" id="WFD11345.1"/>
    </source>
</evidence>
<dbReference type="RefSeq" id="WP_277733368.1">
    <property type="nucleotide sequence ID" value="NZ_CP120733.1"/>
</dbReference>
<evidence type="ECO:0000256" key="4">
    <source>
        <dbReference type="ARBA" id="ARBA00030755"/>
    </source>
</evidence>
<evidence type="ECO:0000256" key="1">
    <source>
        <dbReference type="ARBA" id="ARBA00010982"/>
    </source>
</evidence>
<dbReference type="EMBL" id="CP120733">
    <property type="protein sequence ID" value="WFD11345.1"/>
    <property type="molecule type" value="Genomic_DNA"/>
</dbReference>
<evidence type="ECO:0000313" key="9">
    <source>
        <dbReference type="Proteomes" id="UP001222800"/>
    </source>
</evidence>
<dbReference type="InterPro" id="IPR016039">
    <property type="entry name" value="Thiolase-like"/>
</dbReference>
<protein>
    <recommendedName>
        <fullName evidence="4">Acetoacetyl-CoA thiolase</fullName>
    </recommendedName>
</protein>
<dbReference type="CDD" id="cd00751">
    <property type="entry name" value="thiolase"/>
    <property type="match status" value="1"/>
</dbReference>
<dbReference type="Pfam" id="PF02803">
    <property type="entry name" value="Thiolase_C"/>
    <property type="match status" value="1"/>
</dbReference>
<dbReference type="InterPro" id="IPR002155">
    <property type="entry name" value="Thiolase"/>
</dbReference>
<dbReference type="PROSITE" id="PS00737">
    <property type="entry name" value="THIOLASE_2"/>
    <property type="match status" value="1"/>
</dbReference>
<dbReference type="Proteomes" id="UP001222800">
    <property type="component" value="Chromosome"/>
</dbReference>
<keyword evidence="9" id="KW-1185">Reference proteome</keyword>
<evidence type="ECO:0000256" key="5">
    <source>
        <dbReference type="RuleBase" id="RU003557"/>
    </source>
</evidence>
<keyword evidence="2 5" id="KW-0808">Transferase</keyword>
<evidence type="ECO:0000259" key="7">
    <source>
        <dbReference type="Pfam" id="PF02803"/>
    </source>
</evidence>
<evidence type="ECO:0000256" key="3">
    <source>
        <dbReference type="ARBA" id="ARBA00023315"/>
    </source>
</evidence>
<comment type="similarity">
    <text evidence="1 5">Belongs to the thiolase-like superfamily. Thiolase family.</text>
</comment>
<dbReference type="Gene3D" id="3.40.47.10">
    <property type="match status" value="2"/>
</dbReference>
<proteinExistence type="inferred from homology"/>
<sequence>MVYIVGGLRSPIGKTNGAFKDTLPEDIVAQLLNNLLKKYNLQRKSMDELILGNCVGPGGNIARLSLLKAGFPYQSVGTTIDFQCGSSLKAINLGASLIKSGQRDLLIVGGVESTSLEPKKQYNKKDPRYINSDIFYERAQFSPFEIGDPDMIKGAENVSILKNISKDEMDKWALKSHKRALYARDNNLLKDILSPIDIKNKIIDYDQGIKKAMNERLLKKVKPIYEGGNLTAGNSCLTHDGGALILLASENAVHKYNLNPVAKFINEANIGVDPNLSPLGPISSINSLLQKENLNIDDIDLFEINEAFAVKVIACMRDLNIPENKLNILGGALAYGHPYGASGAIIMLHLIKSLQLTNKKLGIASLGVAGGLGISTLIKRC</sequence>
<dbReference type="InterPro" id="IPR020613">
    <property type="entry name" value="Thiolase_CS"/>
</dbReference>
<gene>
    <name evidence="8" type="ORF">P4S50_04515</name>
</gene>
<reference evidence="8 9" key="1">
    <citation type="submission" date="2023-03" db="EMBL/GenBank/DDBJ databases">
        <title>Complete genome sequence of Tepidibacter sp. SWIR-1, isolated from a deep-sea hydrothermal vent.</title>
        <authorList>
            <person name="Li X."/>
        </authorList>
    </citation>
    <scope>NUCLEOTIDE SEQUENCE [LARGE SCALE GENOMIC DNA]</scope>
    <source>
        <strain evidence="8 9">SWIR-1</strain>
    </source>
</reference>
<feature type="domain" description="Thiolase N-terminal" evidence="6">
    <location>
        <begin position="2"/>
        <end position="250"/>
    </location>
</feature>
<dbReference type="SUPFAM" id="SSF53901">
    <property type="entry name" value="Thiolase-like"/>
    <property type="match status" value="1"/>
</dbReference>
<dbReference type="InterPro" id="IPR020617">
    <property type="entry name" value="Thiolase_C"/>
</dbReference>
<dbReference type="PANTHER" id="PTHR18919">
    <property type="entry name" value="ACETYL-COA C-ACYLTRANSFERASE"/>
    <property type="match status" value="1"/>
</dbReference>
<evidence type="ECO:0000256" key="2">
    <source>
        <dbReference type="ARBA" id="ARBA00022679"/>
    </source>
</evidence>
<feature type="domain" description="Thiolase C-terminal" evidence="7">
    <location>
        <begin position="259"/>
        <end position="379"/>
    </location>
</feature>
<evidence type="ECO:0000259" key="6">
    <source>
        <dbReference type="Pfam" id="PF00108"/>
    </source>
</evidence>
<accession>A0ABY8EEH5</accession>
<dbReference type="PANTHER" id="PTHR18919:SF140">
    <property type="entry name" value="ACETYL-COA C-ACETYLTRANSFERASE (ACETOACETYL-COA THIOLASE) (ACAB-5)"/>
    <property type="match status" value="1"/>
</dbReference>
<dbReference type="Pfam" id="PF00108">
    <property type="entry name" value="Thiolase_N"/>
    <property type="match status" value="1"/>
</dbReference>